<evidence type="ECO:0000256" key="1">
    <source>
        <dbReference type="ARBA" id="ARBA00012528"/>
    </source>
</evidence>
<dbReference type="PANTHER" id="PTHR45138">
    <property type="entry name" value="REGULATORY COMPONENTS OF SENSORY TRANSDUCTION SYSTEM"/>
    <property type="match status" value="1"/>
</dbReference>
<evidence type="ECO:0000313" key="6">
    <source>
        <dbReference type="Proteomes" id="UP000216885"/>
    </source>
</evidence>
<keyword evidence="3" id="KW-0812">Transmembrane</keyword>
<dbReference type="SUPFAM" id="SSF55073">
    <property type="entry name" value="Nucleotide cyclase"/>
    <property type="match status" value="1"/>
</dbReference>
<keyword evidence="6" id="KW-1185">Reference proteome</keyword>
<evidence type="ECO:0000313" key="5">
    <source>
        <dbReference type="EMBL" id="OZI54811.1"/>
    </source>
</evidence>
<dbReference type="GO" id="GO:0052621">
    <property type="term" value="F:diguanylate cyclase activity"/>
    <property type="evidence" value="ECO:0007669"/>
    <property type="project" value="UniProtKB-EC"/>
</dbReference>
<organism evidence="5 6">
    <name type="scientific">Bordetella genomosp. 4</name>
    <dbReference type="NCBI Taxonomy" id="463044"/>
    <lineage>
        <taxon>Bacteria</taxon>
        <taxon>Pseudomonadati</taxon>
        <taxon>Pseudomonadota</taxon>
        <taxon>Betaproteobacteria</taxon>
        <taxon>Burkholderiales</taxon>
        <taxon>Alcaligenaceae</taxon>
        <taxon>Bordetella</taxon>
    </lineage>
</organism>
<dbReference type="Pfam" id="PF00990">
    <property type="entry name" value="GGDEF"/>
    <property type="match status" value="1"/>
</dbReference>
<dbReference type="FunFam" id="3.30.70.270:FF:000001">
    <property type="entry name" value="Diguanylate cyclase domain protein"/>
    <property type="match status" value="1"/>
</dbReference>
<comment type="catalytic activity">
    <reaction evidence="2">
        <text>2 GTP = 3',3'-c-di-GMP + 2 diphosphate</text>
        <dbReference type="Rhea" id="RHEA:24898"/>
        <dbReference type="ChEBI" id="CHEBI:33019"/>
        <dbReference type="ChEBI" id="CHEBI:37565"/>
        <dbReference type="ChEBI" id="CHEBI:58805"/>
        <dbReference type="EC" id="2.7.7.65"/>
    </reaction>
</comment>
<proteinExistence type="predicted"/>
<name>A0A261TZS0_9BORD</name>
<feature type="transmembrane region" description="Helical" evidence="3">
    <location>
        <begin position="137"/>
        <end position="154"/>
    </location>
</feature>
<dbReference type="Gene3D" id="3.30.70.270">
    <property type="match status" value="1"/>
</dbReference>
<dbReference type="EC" id="2.7.7.65" evidence="1"/>
<gene>
    <name evidence="5" type="ORF">CAL20_16155</name>
</gene>
<dbReference type="AlphaFoldDB" id="A0A261TZS0"/>
<sequence>MSTKLFPTSGSTTHSLRATHGLLRIFARCQPSWIFIISRHRWLDVLSLDHSSFFVLALPLVILLLAGTFTVGWLASRRSRDPAWAGAAYAVLGLGLCLQLLRERSGELSYAMAAIYLVGVALLSHSLSLRFRVKYDWGKACALVLLTVSVRYYFEIVSFNHSARIYALNFGLGSVLLLPAWRLARVRTVSYLDRSLLWIFGCLGLSFFLRTILTVPWPWEPLDTARFERSLFWLVMQMSMLLFAVLFAMLWLAAAVRDLVVGLKWERNHDALTQLLNRRGFEENAATWQRRCEGCSAVLMCDIDWFKSINDQHGHAAGDEILRLVGQALRGSVRQGDLVARLGGEEFAALLRVKDASDAMTVAERLRAQLRASALPVRGQRISVTMSLGATQWYMHEPLTQALERADGLLYQAKTAGRNRVVSDIREPGSRLDRA</sequence>
<evidence type="ECO:0000256" key="3">
    <source>
        <dbReference type="SAM" id="Phobius"/>
    </source>
</evidence>
<feature type="transmembrane region" description="Helical" evidence="3">
    <location>
        <begin position="82"/>
        <end position="102"/>
    </location>
</feature>
<feature type="domain" description="GGDEF" evidence="4">
    <location>
        <begin position="294"/>
        <end position="426"/>
    </location>
</feature>
<feature type="transmembrane region" description="Helical" evidence="3">
    <location>
        <begin position="53"/>
        <end position="75"/>
    </location>
</feature>
<accession>A0A261TZS0</accession>
<keyword evidence="3" id="KW-0472">Membrane</keyword>
<evidence type="ECO:0000256" key="2">
    <source>
        <dbReference type="ARBA" id="ARBA00034247"/>
    </source>
</evidence>
<protein>
    <recommendedName>
        <fullName evidence="1">diguanylate cyclase</fullName>
        <ecNumber evidence="1">2.7.7.65</ecNumber>
    </recommendedName>
</protein>
<dbReference type="NCBIfam" id="TIGR00254">
    <property type="entry name" value="GGDEF"/>
    <property type="match status" value="1"/>
</dbReference>
<feature type="transmembrane region" description="Helical" evidence="3">
    <location>
        <begin position="196"/>
        <end position="219"/>
    </location>
</feature>
<keyword evidence="3" id="KW-1133">Transmembrane helix</keyword>
<feature type="transmembrane region" description="Helical" evidence="3">
    <location>
        <begin position="231"/>
        <end position="254"/>
    </location>
</feature>
<dbReference type="InterPro" id="IPR000160">
    <property type="entry name" value="GGDEF_dom"/>
</dbReference>
<dbReference type="CDD" id="cd01949">
    <property type="entry name" value="GGDEF"/>
    <property type="match status" value="1"/>
</dbReference>
<dbReference type="InterPro" id="IPR043128">
    <property type="entry name" value="Rev_trsase/Diguanyl_cyclase"/>
</dbReference>
<feature type="transmembrane region" description="Helical" evidence="3">
    <location>
        <begin position="108"/>
        <end position="125"/>
    </location>
</feature>
<reference evidence="5 6" key="1">
    <citation type="submission" date="2017-05" db="EMBL/GenBank/DDBJ databases">
        <title>Complete and WGS of Bordetella genogroups.</title>
        <authorList>
            <person name="Spilker T."/>
            <person name="LiPuma J."/>
        </authorList>
    </citation>
    <scope>NUCLEOTIDE SEQUENCE [LARGE SCALE GENOMIC DNA]</scope>
    <source>
        <strain evidence="5 6">AU9919</strain>
    </source>
</reference>
<evidence type="ECO:0000259" key="4">
    <source>
        <dbReference type="PROSITE" id="PS50887"/>
    </source>
</evidence>
<dbReference type="EMBL" id="NEVQ01000014">
    <property type="protein sequence ID" value="OZI54811.1"/>
    <property type="molecule type" value="Genomic_DNA"/>
</dbReference>
<feature type="transmembrane region" description="Helical" evidence="3">
    <location>
        <begin position="166"/>
        <end position="184"/>
    </location>
</feature>
<comment type="caution">
    <text evidence="5">The sequence shown here is derived from an EMBL/GenBank/DDBJ whole genome shotgun (WGS) entry which is preliminary data.</text>
</comment>
<dbReference type="InterPro" id="IPR050469">
    <property type="entry name" value="Diguanylate_Cyclase"/>
</dbReference>
<dbReference type="InterPro" id="IPR029787">
    <property type="entry name" value="Nucleotide_cyclase"/>
</dbReference>
<dbReference type="Proteomes" id="UP000216885">
    <property type="component" value="Unassembled WGS sequence"/>
</dbReference>
<dbReference type="SMART" id="SM00267">
    <property type="entry name" value="GGDEF"/>
    <property type="match status" value="1"/>
</dbReference>
<dbReference type="PROSITE" id="PS50887">
    <property type="entry name" value="GGDEF"/>
    <property type="match status" value="1"/>
</dbReference>
<dbReference type="PANTHER" id="PTHR45138:SF9">
    <property type="entry name" value="DIGUANYLATE CYCLASE DGCM-RELATED"/>
    <property type="match status" value="1"/>
</dbReference>